<reference evidence="1" key="1">
    <citation type="submission" date="2020-05" db="EMBL/GenBank/DDBJ databases">
        <title>Large-scale comparative analyses of tick genomes elucidate their genetic diversity and vector capacities.</title>
        <authorList>
            <person name="Jia N."/>
            <person name="Wang J."/>
            <person name="Shi W."/>
            <person name="Du L."/>
            <person name="Sun Y."/>
            <person name="Zhan W."/>
            <person name="Jiang J."/>
            <person name="Wang Q."/>
            <person name="Zhang B."/>
            <person name="Ji P."/>
            <person name="Sakyi L.B."/>
            <person name="Cui X."/>
            <person name="Yuan T."/>
            <person name="Jiang B."/>
            <person name="Yang W."/>
            <person name="Lam T.T.-Y."/>
            <person name="Chang Q."/>
            <person name="Ding S."/>
            <person name="Wang X."/>
            <person name="Zhu J."/>
            <person name="Ruan X."/>
            <person name="Zhao L."/>
            <person name="Wei J."/>
            <person name="Que T."/>
            <person name="Du C."/>
            <person name="Cheng J."/>
            <person name="Dai P."/>
            <person name="Han X."/>
            <person name="Huang E."/>
            <person name="Gao Y."/>
            <person name="Liu J."/>
            <person name="Shao H."/>
            <person name="Ye R."/>
            <person name="Li L."/>
            <person name="Wei W."/>
            <person name="Wang X."/>
            <person name="Wang C."/>
            <person name="Yang T."/>
            <person name="Huo Q."/>
            <person name="Li W."/>
            <person name="Guo W."/>
            <person name="Chen H."/>
            <person name="Zhou L."/>
            <person name="Ni X."/>
            <person name="Tian J."/>
            <person name="Zhou Y."/>
            <person name="Sheng Y."/>
            <person name="Liu T."/>
            <person name="Pan Y."/>
            <person name="Xia L."/>
            <person name="Li J."/>
            <person name="Zhao F."/>
            <person name="Cao W."/>
        </authorList>
    </citation>
    <scope>NUCLEOTIDE SEQUENCE</scope>
    <source>
        <strain evidence="1">Hyas-2018</strain>
    </source>
</reference>
<accession>A0ACB7SA32</accession>
<evidence type="ECO:0000313" key="2">
    <source>
        <dbReference type="Proteomes" id="UP000821845"/>
    </source>
</evidence>
<protein>
    <submittedName>
        <fullName evidence="1">Uncharacterized protein</fullName>
    </submittedName>
</protein>
<keyword evidence="2" id="KW-1185">Reference proteome</keyword>
<dbReference type="Proteomes" id="UP000821845">
    <property type="component" value="Chromosome 5"/>
</dbReference>
<comment type="caution">
    <text evidence="1">The sequence shown here is derived from an EMBL/GenBank/DDBJ whole genome shotgun (WGS) entry which is preliminary data.</text>
</comment>
<organism evidence="1 2">
    <name type="scientific">Hyalomma asiaticum</name>
    <name type="common">Tick</name>
    <dbReference type="NCBI Taxonomy" id="266040"/>
    <lineage>
        <taxon>Eukaryota</taxon>
        <taxon>Metazoa</taxon>
        <taxon>Ecdysozoa</taxon>
        <taxon>Arthropoda</taxon>
        <taxon>Chelicerata</taxon>
        <taxon>Arachnida</taxon>
        <taxon>Acari</taxon>
        <taxon>Parasitiformes</taxon>
        <taxon>Ixodida</taxon>
        <taxon>Ixodoidea</taxon>
        <taxon>Ixodidae</taxon>
        <taxon>Hyalomminae</taxon>
        <taxon>Hyalomma</taxon>
    </lineage>
</organism>
<evidence type="ECO:0000313" key="1">
    <source>
        <dbReference type="EMBL" id="KAH6931470.1"/>
    </source>
</evidence>
<gene>
    <name evidence="1" type="ORF">HPB50_024627</name>
</gene>
<dbReference type="EMBL" id="CM023485">
    <property type="protein sequence ID" value="KAH6931470.1"/>
    <property type="molecule type" value="Genomic_DNA"/>
</dbReference>
<proteinExistence type="predicted"/>
<sequence>MSPFWELRTFLWRRLFLQTIRRHYLALLTEVFFVLAVFSFFLRHDRVDLALVKKLNTTFKEELVRFPVPMEAKTFDDVCVVYGPSNEITDEVVKTMVKGAHRSCLSGGGIGGQHHKPSYDTETDEYPPIVPNGE</sequence>
<name>A0ACB7SA32_HYAAI</name>